<dbReference type="EMBL" id="MU854425">
    <property type="protein sequence ID" value="KAK4038587.1"/>
    <property type="molecule type" value="Genomic_DNA"/>
</dbReference>
<sequence>MQFTIFASLAMLALGVSAGEGIHLANCYQNSALGQIPYSKMLYYPDDAQANQGVVPSTNNQCWVTSPGAGGWKVWEGSAITCNFPSNTFFTSDLQGGAGGYSVGQYAGSGKNNYKNYNCYRDNNHDLYNDGTHRCWSVYYCLAA</sequence>
<comment type="caution">
    <text evidence="2">The sequence shown here is derived from an EMBL/GenBank/DDBJ whole genome shotgun (WGS) entry which is preliminary data.</text>
</comment>
<gene>
    <name evidence="2" type="ORF">C8A01DRAFT_37496</name>
</gene>
<name>A0AAN6SQ87_9PEZI</name>
<reference evidence="3" key="1">
    <citation type="journal article" date="2023" name="Mol. Phylogenet. Evol.">
        <title>Genome-scale phylogeny and comparative genomics of the fungal order Sordariales.</title>
        <authorList>
            <person name="Hensen N."/>
            <person name="Bonometti L."/>
            <person name="Westerberg I."/>
            <person name="Brannstrom I.O."/>
            <person name="Guillou S."/>
            <person name="Cros-Aarteil S."/>
            <person name="Calhoun S."/>
            <person name="Haridas S."/>
            <person name="Kuo A."/>
            <person name="Mondo S."/>
            <person name="Pangilinan J."/>
            <person name="Riley R."/>
            <person name="LaButti K."/>
            <person name="Andreopoulos B."/>
            <person name="Lipzen A."/>
            <person name="Chen C."/>
            <person name="Yan M."/>
            <person name="Daum C."/>
            <person name="Ng V."/>
            <person name="Clum A."/>
            <person name="Steindorff A."/>
            <person name="Ohm R.A."/>
            <person name="Martin F."/>
            <person name="Silar P."/>
            <person name="Natvig D.O."/>
            <person name="Lalanne C."/>
            <person name="Gautier V."/>
            <person name="Ament-Velasquez S.L."/>
            <person name="Kruys A."/>
            <person name="Hutchinson M.I."/>
            <person name="Powell A.J."/>
            <person name="Barry K."/>
            <person name="Miller A.N."/>
            <person name="Grigoriev I.V."/>
            <person name="Debuchy R."/>
            <person name="Gladieux P."/>
            <person name="Hiltunen Thoren M."/>
            <person name="Johannesson H."/>
        </authorList>
    </citation>
    <scope>NUCLEOTIDE SEQUENCE [LARGE SCALE GENOMIC DNA]</scope>
    <source>
        <strain evidence="3">CBS 284.82</strain>
    </source>
</reference>
<organism evidence="2 3">
    <name type="scientific">Parachaetomium inaequale</name>
    <dbReference type="NCBI Taxonomy" id="2588326"/>
    <lineage>
        <taxon>Eukaryota</taxon>
        <taxon>Fungi</taxon>
        <taxon>Dikarya</taxon>
        <taxon>Ascomycota</taxon>
        <taxon>Pezizomycotina</taxon>
        <taxon>Sordariomycetes</taxon>
        <taxon>Sordariomycetidae</taxon>
        <taxon>Sordariales</taxon>
        <taxon>Chaetomiaceae</taxon>
        <taxon>Parachaetomium</taxon>
    </lineage>
</organism>
<protein>
    <submittedName>
        <fullName evidence="2">Uncharacterized protein</fullName>
    </submittedName>
</protein>
<evidence type="ECO:0000313" key="3">
    <source>
        <dbReference type="Proteomes" id="UP001303115"/>
    </source>
</evidence>
<evidence type="ECO:0000313" key="2">
    <source>
        <dbReference type="EMBL" id="KAK4038587.1"/>
    </source>
</evidence>
<evidence type="ECO:0000256" key="1">
    <source>
        <dbReference type="SAM" id="SignalP"/>
    </source>
</evidence>
<keyword evidence="3" id="KW-1185">Reference proteome</keyword>
<accession>A0AAN6SQ87</accession>
<keyword evidence="1" id="KW-0732">Signal</keyword>
<dbReference type="AlphaFoldDB" id="A0AAN6SQ87"/>
<proteinExistence type="predicted"/>
<dbReference type="Proteomes" id="UP001303115">
    <property type="component" value="Unassembled WGS sequence"/>
</dbReference>
<feature type="signal peptide" evidence="1">
    <location>
        <begin position="1"/>
        <end position="18"/>
    </location>
</feature>
<feature type="chain" id="PRO_5042960307" evidence="1">
    <location>
        <begin position="19"/>
        <end position="144"/>
    </location>
</feature>